<evidence type="ECO:0000313" key="8">
    <source>
        <dbReference type="EMBL" id="CEM53996.1"/>
    </source>
</evidence>
<reference evidence="8" key="1">
    <citation type="submission" date="2014-11" db="EMBL/GenBank/DDBJ databases">
        <authorList>
            <person name="Otto D Thomas"/>
            <person name="Naeem Raeece"/>
        </authorList>
    </citation>
    <scope>NUCLEOTIDE SEQUENCE</scope>
</reference>
<dbReference type="GO" id="GO:0016020">
    <property type="term" value="C:membrane"/>
    <property type="evidence" value="ECO:0007669"/>
    <property type="project" value="UniProtKB-SubCell"/>
</dbReference>
<keyword evidence="3 7" id="KW-0812">Transmembrane</keyword>
<dbReference type="Pfam" id="PF14995">
    <property type="entry name" value="TMEM107"/>
    <property type="match status" value="1"/>
</dbReference>
<evidence type="ECO:0000256" key="7">
    <source>
        <dbReference type="SAM" id="Phobius"/>
    </source>
</evidence>
<evidence type="ECO:0000256" key="1">
    <source>
        <dbReference type="ARBA" id="ARBA00004141"/>
    </source>
</evidence>
<feature type="transmembrane region" description="Helical" evidence="7">
    <location>
        <begin position="114"/>
        <end position="135"/>
    </location>
</feature>
<evidence type="ECO:0000256" key="3">
    <source>
        <dbReference type="ARBA" id="ARBA00022692"/>
    </source>
</evidence>
<gene>
    <name evidence="8" type="ORF">Cvel_12414</name>
</gene>
<dbReference type="AlphaFoldDB" id="A0A0G4IA10"/>
<dbReference type="EMBL" id="CDMZ01005746">
    <property type="protein sequence ID" value="CEM53996.1"/>
    <property type="molecule type" value="Genomic_DNA"/>
</dbReference>
<dbReference type="GO" id="GO:1905515">
    <property type="term" value="P:non-motile cilium assembly"/>
    <property type="evidence" value="ECO:0007669"/>
    <property type="project" value="TreeGrafter"/>
</dbReference>
<feature type="transmembrane region" description="Helical" evidence="7">
    <location>
        <begin position="51"/>
        <end position="77"/>
    </location>
</feature>
<keyword evidence="5 7" id="KW-1133">Transmembrane helix</keyword>
<feature type="transmembrane region" description="Helical" evidence="7">
    <location>
        <begin position="84"/>
        <end position="102"/>
    </location>
</feature>
<dbReference type="GO" id="GO:1904491">
    <property type="term" value="P:protein localization to ciliary transition zone"/>
    <property type="evidence" value="ECO:0007669"/>
    <property type="project" value="TreeGrafter"/>
</dbReference>
<organism evidence="8">
    <name type="scientific">Chromera velia CCMP2878</name>
    <dbReference type="NCBI Taxonomy" id="1169474"/>
    <lineage>
        <taxon>Eukaryota</taxon>
        <taxon>Sar</taxon>
        <taxon>Alveolata</taxon>
        <taxon>Colpodellida</taxon>
        <taxon>Chromeraceae</taxon>
        <taxon>Chromera</taxon>
    </lineage>
</organism>
<evidence type="ECO:0000256" key="4">
    <source>
        <dbReference type="ARBA" id="ARBA00022794"/>
    </source>
</evidence>
<name>A0A0G4IA10_9ALVE</name>
<dbReference type="VEuPathDB" id="CryptoDB:Cvel_12414"/>
<dbReference type="InterPro" id="IPR029248">
    <property type="entry name" value="TMEM107"/>
</dbReference>
<proteinExistence type="predicted"/>
<dbReference type="PANTHER" id="PTHR34341:SF1">
    <property type="entry name" value="TRANSMEMBRANE PROTEIN 107"/>
    <property type="match status" value="1"/>
</dbReference>
<evidence type="ECO:0000256" key="6">
    <source>
        <dbReference type="ARBA" id="ARBA00023136"/>
    </source>
</evidence>
<comment type="subcellular location">
    <subcellularLocation>
        <location evidence="1">Membrane</location>
        <topology evidence="1">Multi-pass membrane protein</topology>
    </subcellularLocation>
</comment>
<dbReference type="PANTHER" id="PTHR34341">
    <property type="entry name" value="TRANSMEMBRANE PROTEIN 107"/>
    <property type="match status" value="1"/>
</dbReference>
<evidence type="ECO:0000256" key="5">
    <source>
        <dbReference type="ARBA" id="ARBA00022989"/>
    </source>
</evidence>
<keyword evidence="4" id="KW-0970">Cilium biogenesis/degradation</keyword>
<evidence type="ECO:0000256" key="2">
    <source>
        <dbReference type="ARBA" id="ARBA00015652"/>
    </source>
</evidence>
<dbReference type="GO" id="GO:0036038">
    <property type="term" value="C:MKS complex"/>
    <property type="evidence" value="ECO:0007669"/>
    <property type="project" value="TreeGrafter"/>
</dbReference>
<accession>A0A0G4IA10</accession>
<keyword evidence="6 7" id="KW-0472">Membrane</keyword>
<protein>
    <recommendedName>
        <fullName evidence="2">Transmembrane protein 107</fullName>
    </recommendedName>
</protein>
<sequence>MLETTLVALRFLATIGQAIMLATLLFARTFIVEGSVGFSDLSQEQQNNLVLQFTIVTSVGLGCLLFEWLGMVFGISIFIRSINVFHFLLHLIGTVALLVFYLDEYPSTSILPLVAVVGGLPFLAEVWAYVMVFGLKKQIY</sequence>